<evidence type="ECO:0000313" key="3">
    <source>
        <dbReference type="Proteomes" id="UP001066276"/>
    </source>
</evidence>
<feature type="region of interest" description="Disordered" evidence="1">
    <location>
        <begin position="1"/>
        <end position="40"/>
    </location>
</feature>
<reference evidence="2" key="1">
    <citation type="journal article" date="2022" name="bioRxiv">
        <title>Sequencing and chromosome-scale assembly of the giantPleurodeles waltlgenome.</title>
        <authorList>
            <person name="Brown T."/>
            <person name="Elewa A."/>
            <person name="Iarovenko S."/>
            <person name="Subramanian E."/>
            <person name="Araus A.J."/>
            <person name="Petzold A."/>
            <person name="Susuki M."/>
            <person name="Suzuki K.-i.T."/>
            <person name="Hayashi T."/>
            <person name="Toyoda A."/>
            <person name="Oliveira C."/>
            <person name="Osipova E."/>
            <person name="Leigh N.D."/>
            <person name="Simon A."/>
            <person name="Yun M.H."/>
        </authorList>
    </citation>
    <scope>NUCLEOTIDE SEQUENCE</scope>
    <source>
        <strain evidence="2">20211129_DDA</strain>
        <tissue evidence="2">Liver</tissue>
    </source>
</reference>
<dbReference type="Proteomes" id="UP001066276">
    <property type="component" value="Chromosome 8"/>
</dbReference>
<comment type="caution">
    <text evidence="2">The sequence shown here is derived from an EMBL/GenBank/DDBJ whole genome shotgun (WGS) entry which is preliminary data.</text>
</comment>
<organism evidence="2 3">
    <name type="scientific">Pleurodeles waltl</name>
    <name type="common">Iberian ribbed newt</name>
    <dbReference type="NCBI Taxonomy" id="8319"/>
    <lineage>
        <taxon>Eukaryota</taxon>
        <taxon>Metazoa</taxon>
        <taxon>Chordata</taxon>
        <taxon>Craniata</taxon>
        <taxon>Vertebrata</taxon>
        <taxon>Euteleostomi</taxon>
        <taxon>Amphibia</taxon>
        <taxon>Batrachia</taxon>
        <taxon>Caudata</taxon>
        <taxon>Salamandroidea</taxon>
        <taxon>Salamandridae</taxon>
        <taxon>Pleurodelinae</taxon>
        <taxon>Pleurodeles</taxon>
    </lineage>
</organism>
<gene>
    <name evidence="2" type="ORF">NDU88_006201</name>
</gene>
<evidence type="ECO:0000313" key="2">
    <source>
        <dbReference type="EMBL" id="KAJ1118006.1"/>
    </source>
</evidence>
<accession>A0AAV7NQ31</accession>
<evidence type="ECO:0000256" key="1">
    <source>
        <dbReference type="SAM" id="MobiDB-lite"/>
    </source>
</evidence>
<protein>
    <submittedName>
        <fullName evidence="2">Uncharacterized protein</fullName>
    </submittedName>
</protein>
<sequence length="151" mass="15759">MENGGPSPLSPPHCCGRMWSSQRGPPPLIRGSGVGGAALPPSPGPTLSLLHLGATAPLRLQPAHAHAAWAARLHLVGRRTLSTGNPAGFCLSRGLVAGSRIGRGPPAPPHRLTASGQGEIRLSRRSSRPIGHVYWPPTPESGHFISVFNLH</sequence>
<name>A0AAV7NQ31_PLEWA</name>
<dbReference type="AlphaFoldDB" id="A0AAV7NQ31"/>
<proteinExistence type="predicted"/>
<dbReference type="EMBL" id="JANPWB010000012">
    <property type="protein sequence ID" value="KAJ1118006.1"/>
    <property type="molecule type" value="Genomic_DNA"/>
</dbReference>
<keyword evidence="3" id="KW-1185">Reference proteome</keyword>